<evidence type="ECO:0000256" key="1">
    <source>
        <dbReference type="SAM" id="Phobius"/>
    </source>
</evidence>
<dbReference type="AlphaFoldDB" id="A0A430KVE5"/>
<dbReference type="InterPro" id="IPR052901">
    <property type="entry name" value="Bact_TGase-like"/>
</dbReference>
<dbReference type="Proteomes" id="UP000283087">
    <property type="component" value="Unassembled WGS sequence"/>
</dbReference>
<evidence type="ECO:0000313" key="3">
    <source>
        <dbReference type="EMBL" id="RTE67460.1"/>
    </source>
</evidence>
<feature type="transmembrane region" description="Helical" evidence="1">
    <location>
        <begin position="80"/>
        <end position="98"/>
    </location>
</feature>
<evidence type="ECO:0000313" key="4">
    <source>
        <dbReference type="Proteomes" id="UP000283087"/>
    </source>
</evidence>
<feature type="transmembrane region" description="Helical" evidence="1">
    <location>
        <begin position="164"/>
        <end position="184"/>
    </location>
</feature>
<keyword evidence="1" id="KW-0812">Transmembrane</keyword>
<feature type="transmembrane region" description="Helical" evidence="1">
    <location>
        <begin position="55"/>
        <end position="74"/>
    </location>
</feature>
<dbReference type="SUPFAM" id="SSF54001">
    <property type="entry name" value="Cysteine proteinases"/>
    <property type="match status" value="1"/>
</dbReference>
<gene>
    <name evidence="3" type="ORF">EH243_00475</name>
</gene>
<keyword evidence="1" id="KW-1133">Transmembrane helix</keyword>
<feature type="transmembrane region" description="Helical" evidence="1">
    <location>
        <begin position="560"/>
        <end position="583"/>
    </location>
</feature>
<keyword evidence="1" id="KW-0472">Membrane</keyword>
<dbReference type="Pfam" id="PF13559">
    <property type="entry name" value="DUF4129"/>
    <property type="match status" value="1"/>
</dbReference>
<dbReference type="Pfam" id="PF01841">
    <property type="entry name" value="Transglut_core"/>
    <property type="match status" value="1"/>
</dbReference>
<evidence type="ECO:0000259" key="2">
    <source>
        <dbReference type="SMART" id="SM00460"/>
    </source>
</evidence>
<dbReference type="Gene3D" id="3.10.620.30">
    <property type="match status" value="1"/>
</dbReference>
<dbReference type="InterPro" id="IPR038765">
    <property type="entry name" value="Papain-like_cys_pep_sf"/>
</dbReference>
<dbReference type="SMART" id="SM00460">
    <property type="entry name" value="TGc"/>
    <property type="match status" value="1"/>
</dbReference>
<dbReference type="EMBL" id="RQXW01000001">
    <property type="protein sequence ID" value="RTE67460.1"/>
    <property type="molecule type" value="Genomic_DNA"/>
</dbReference>
<reference evidence="3 4" key="1">
    <citation type="submission" date="2018-11" db="EMBL/GenBank/DDBJ databases">
        <title>The draft genome sequence of Amphritea opalescens ANRC-JH13T.</title>
        <authorList>
            <person name="Fang Z."/>
            <person name="Zhang Y."/>
            <person name="Han X."/>
        </authorList>
    </citation>
    <scope>NUCLEOTIDE SEQUENCE [LARGE SCALE GENOMIC DNA]</scope>
    <source>
        <strain evidence="3 4">ANRC-JH13</strain>
    </source>
</reference>
<feature type="transmembrane region" description="Helical" evidence="1">
    <location>
        <begin position="105"/>
        <end position="124"/>
    </location>
</feature>
<feature type="transmembrane region" description="Helical" evidence="1">
    <location>
        <begin position="130"/>
        <end position="148"/>
    </location>
</feature>
<accession>A0A430KVE5</accession>
<dbReference type="OrthoDB" id="9804872at2"/>
<dbReference type="InterPro" id="IPR021878">
    <property type="entry name" value="TgpA_N"/>
</dbReference>
<proteinExistence type="predicted"/>
<sequence>MKPLFQLARSSMIWLLVSILMVMAPYISIVPSWLFVLALLAVGWRLMVYRGRWSFPHWGVRVGVMLLVLAGLVAELRHSSVMVVTVGLLIAAFVLKLTEMYRRRDALVILYVAFLLIVCSFLFYQSIPMALYSLLSLIVVTACLNTVYRSQQNNDIWRPLKRSAVLYMQALPMMLILFLIFPRIGPLWQVDMNSGQSFTGLSDSMSPGDVSRLTRSAEIAFRARFDDPLPPENRRYWRGLTYDQFDGRAWRRSDVLVAQSRAAVKSKPKPQQTVLGDLAPNSQTYHYQVVMEPTGQRWRYGLDTPLRYPAKFRQIEDWTLQEAQPLMQRTQYSLASRIGAVREALSTAQIDHYLQLPSTGNAKARQLAQRWVAEQSDIKGFTAQMMSFFARDFRYTLEPPLLQQNDSIDQFLFQSQQGFCGHFASAGVLLLRAAGIPARVVGGYLGGEMNPVDGVLTVRQYEAHAWLEYWDKEDLSWHRLDPTSVVAPLRLEQSAAQLFSNEPSFLADSMLMRNGFLSGAFLKQLRQRYEAINYDWHRWVLNFHERQSGLLQRWLGDISVVNLLLMIMLPGALVLSLVAVSLLRRRGAPKDDVMKALAQLDRCLGPKQQRRPGETVGQFFDRLSLAFPTLTEEFETLSRCYEQIRYAEDLNPELPQQFKAIIVRCCPLILKASPIDAARPAL</sequence>
<comment type="caution">
    <text evidence="3">The sequence shown here is derived from an EMBL/GenBank/DDBJ whole genome shotgun (WGS) entry which is preliminary data.</text>
</comment>
<name>A0A430KVE5_9GAMM</name>
<dbReference type="Pfam" id="PF11992">
    <property type="entry name" value="TgpA_N"/>
    <property type="match status" value="1"/>
</dbReference>
<dbReference type="InterPro" id="IPR025403">
    <property type="entry name" value="TgpA-like_C"/>
</dbReference>
<organism evidence="3 4">
    <name type="scientific">Amphritea opalescens</name>
    <dbReference type="NCBI Taxonomy" id="2490544"/>
    <lineage>
        <taxon>Bacteria</taxon>
        <taxon>Pseudomonadati</taxon>
        <taxon>Pseudomonadota</taxon>
        <taxon>Gammaproteobacteria</taxon>
        <taxon>Oceanospirillales</taxon>
        <taxon>Oceanospirillaceae</taxon>
        <taxon>Amphritea</taxon>
    </lineage>
</organism>
<dbReference type="PANTHER" id="PTHR42736">
    <property type="entry name" value="PROTEIN-GLUTAMINE GAMMA-GLUTAMYLTRANSFERASE"/>
    <property type="match status" value="1"/>
</dbReference>
<dbReference type="InterPro" id="IPR002931">
    <property type="entry name" value="Transglutaminase-like"/>
</dbReference>
<dbReference type="PANTHER" id="PTHR42736:SF1">
    <property type="entry name" value="PROTEIN-GLUTAMINE GAMMA-GLUTAMYLTRANSFERASE"/>
    <property type="match status" value="1"/>
</dbReference>
<feature type="domain" description="Transglutaminase-like" evidence="2">
    <location>
        <begin position="412"/>
        <end position="484"/>
    </location>
</feature>
<dbReference type="RefSeq" id="WP_126156670.1">
    <property type="nucleotide sequence ID" value="NZ_RQXW01000001.1"/>
</dbReference>
<feature type="transmembrane region" description="Helical" evidence="1">
    <location>
        <begin position="12"/>
        <end position="43"/>
    </location>
</feature>
<keyword evidence="4" id="KW-1185">Reference proteome</keyword>
<protein>
    <submittedName>
        <fullName evidence="3">DUF3488 domain-containing protein</fullName>
    </submittedName>
</protein>